<dbReference type="InterPro" id="IPR036396">
    <property type="entry name" value="Cyt_P450_sf"/>
</dbReference>
<keyword evidence="5 7" id="KW-0408">Iron</keyword>
<evidence type="ECO:0000313" key="11">
    <source>
        <dbReference type="Proteomes" id="UP000770015"/>
    </source>
</evidence>
<comment type="similarity">
    <text evidence="2 8">Belongs to the cytochrome P450 family.</text>
</comment>
<gene>
    <name evidence="10" type="ORF">F5X68DRAFT_44963</name>
</gene>
<keyword evidence="3 7" id="KW-0349">Heme</keyword>
<sequence length="466" mass="52389">MPRLPIPGTWLAKFTVLPLILRQVLRREFDGLHGRYGPVVQTGPLRVSVNDVAGLRDVFLSAPARRLDRYPKLVFLHNYAAENLISTVDGDIHHDRRKVVRPSYAATLAVSEDLRDAVARAAGGFIELRKQEQKHRRLGDDDVKPLLRLALADIMSQVVYGKAHETRTLRDPAQRMLFQKDADFHDWRISRSASAAFALLLPDTALWLRNRGWSPKGLDITLKRRPFTDQLGRNALRALQQESRPTGTSPMERMYRHFVENGPSPAVPSLEYILSDCVDHFWAGVNTPLDPLLALFKKLDLPQYIHVRQKLQAELSEAALPHDNSTSRIPPATLSRLPLLDAVIRETLRLHPPVPFGLERRITEREGSVKVGGHTVPAGWIVGAAPETLHRRSDIFSHPGEWRPDRWLAGGEGTTDEARRESLRDMKRHFYAFGAGPRMCIGVNVAWAAMRGIAAGVYGQPLRSTT</sequence>
<evidence type="ECO:0000256" key="7">
    <source>
        <dbReference type="PIRSR" id="PIRSR602403-1"/>
    </source>
</evidence>
<keyword evidence="6 8" id="KW-0503">Monooxygenase</keyword>
<dbReference type="InterPro" id="IPR050121">
    <property type="entry name" value="Cytochrome_P450_monoxygenase"/>
</dbReference>
<comment type="cofactor">
    <cofactor evidence="1 7">
        <name>heme</name>
        <dbReference type="ChEBI" id="CHEBI:30413"/>
    </cofactor>
</comment>
<feature type="binding site" description="axial binding residue" evidence="7">
    <location>
        <position position="440"/>
    </location>
    <ligand>
        <name>heme</name>
        <dbReference type="ChEBI" id="CHEBI:30413"/>
    </ligand>
    <ligandPart>
        <name>Fe</name>
        <dbReference type="ChEBI" id="CHEBI:18248"/>
    </ligandPart>
</feature>
<accession>A0A9P8VKB1</accession>
<dbReference type="Proteomes" id="UP000770015">
    <property type="component" value="Unassembled WGS sequence"/>
</dbReference>
<dbReference type="InterPro" id="IPR017972">
    <property type="entry name" value="Cyt_P450_CS"/>
</dbReference>
<keyword evidence="11" id="KW-1185">Reference proteome</keyword>
<dbReference type="GO" id="GO:0020037">
    <property type="term" value="F:heme binding"/>
    <property type="evidence" value="ECO:0007669"/>
    <property type="project" value="InterPro"/>
</dbReference>
<feature type="chain" id="PRO_5040481681" evidence="9">
    <location>
        <begin position="27"/>
        <end position="466"/>
    </location>
</feature>
<keyword evidence="8" id="KW-0560">Oxidoreductase</keyword>
<comment type="caution">
    <text evidence="10">The sequence shown here is derived from an EMBL/GenBank/DDBJ whole genome shotgun (WGS) entry which is preliminary data.</text>
</comment>
<feature type="signal peptide" evidence="9">
    <location>
        <begin position="1"/>
        <end position="26"/>
    </location>
</feature>
<dbReference type="PANTHER" id="PTHR24305">
    <property type="entry name" value="CYTOCHROME P450"/>
    <property type="match status" value="1"/>
</dbReference>
<name>A0A9P8VKB1_9PEZI</name>
<evidence type="ECO:0000256" key="2">
    <source>
        <dbReference type="ARBA" id="ARBA00010617"/>
    </source>
</evidence>
<keyword evidence="4 7" id="KW-0479">Metal-binding</keyword>
<evidence type="ECO:0000256" key="3">
    <source>
        <dbReference type="ARBA" id="ARBA00022617"/>
    </source>
</evidence>
<dbReference type="PRINTS" id="PR00465">
    <property type="entry name" value="EP450IV"/>
</dbReference>
<evidence type="ECO:0000256" key="4">
    <source>
        <dbReference type="ARBA" id="ARBA00022723"/>
    </source>
</evidence>
<dbReference type="Gene3D" id="1.10.630.10">
    <property type="entry name" value="Cytochrome P450"/>
    <property type="match status" value="1"/>
</dbReference>
<dbReference type="PANTHER" id="PTHR24305:SF166">
    <property type="entry name" value="CYTOCHROME P450 12A4, MITOCHONDRIAL-RELATED"/>
    <property type="match status" value="1"/>
</dbReference>
<evidence type="ECO:0000256" key="1">
    <source>
        <dbReference type="ARBA" id="ARBA00001971"/>
    </source>
</evidence>
<dbReference type="PROSITE" id="PS00086">
    <property type="entry name" value="CYTOCHROME_P450"/>
    <property type="match status" value="1"/>
</dbReference>
<keyword evidence="9" id="KW-0732">Signal</keyword>
<dbReference type="OrthoDB" id="1470350at2759"/>
<reference evidence="10" key="1">
    <citation type="journal article" date="2021" name="Nat. Commun.">
        <title>Genetic determinants of endophytism in the Arabidopsis root mycobiome.</title>
        <authorList>
            <person name="Mesny F."/>
            <person name="Miyauchi S."/>
            <person name="Thiergart T."/>
            <person name="Pickel B."/>
            <person name="Atanasova L."/>
            <person name="Karlsson M."/>
            <person name="Huettel B."/>
            <person name="Barry K.W."/>
            <person name="Haridas S."/>
            <person name="Chen C."/>
            <person name="Bauer D."/>
            <person name="Andreopoulos W."/>
            <person name="Pangilinan J."/>
            <person name="LaButti K."/>
            <person name="Riley R."/>
            <person name="Lipzen A."/>
            <person name="Clum A."/>
            <person name="Drula E."/>
            <person name="Henrissat B."/>
            <person name="Kohler A."/>
            <person name="Grigoriev I.V."/>
            <person name="Martin F.M."/>
            <person name="Hacquard S."/>
        </authorList>
    </citation>
    <scope>NUCLEOTIDE SEQUENCE</scope>
    <source>
        <strain evidence="10">MPI-SDFR-AT-0117</strain>
    </source>
</reference>
<dbReference type="EMBL" id="JAGSXJ010000003">
    <property type="protein sequence ID" value="KAH6693416.1"/>
    <property type="molecule type" value="Genomic_DNA"/>
</dbReference>
<evidence type="ECO:0000313" key="10">
    <source>
        <dbReference type="EMBL" id="KAH6693416.1"/>
    </source>
</evidence>
<evidence type="ECO:0000256" key="8">
    <source>
        <dbReference type="RuleBase" id="RU000461"/>
    </source>
</evidence>
<dbReference type="Pfam" id="PF00067">
    <property type="entry name" value="p450"/>
    <property type="match status" value="1"/>
</dbReference>
<dbReference type="GO" id="GO:0005506">
    <property type="term" value="F:iron ion binding"/>
    <property type="evidence" value="ECO:0007669"/>
    <property type="project" value="InterPro"/>
</dbReference>
<evidence type="ECO:0000256" key="9">
    <source>
        <dbReference type="SAM" id="SignalP"/>
    </source>
</evidence>
<dbReference type="PRINTS" id="PR00385">
    <property type="entry name" value="P450"/>
</dbReference>
<dbReference type="AlphaFoldDB" id="A0A9P8VKB1"/>
<protein>
    <submittedName>
        <fullName evidence="10">Cytochrome P450</fullName>
    </submittedName>
</protein>
<organism evidence="10 11">
    <name type="scientific">Plectosphaerella plurivora</name>
    <dbReference type="NCBI Taxonomy" id="936078"/>
    <lineage>
        <taxon>Eukaryota</taxon>
        <taxon>Fungi</taxon>
        <taxon>Dikarya</taxon>
        <taxon>Ascomycota</taxon>
        <taxon>Pezizomycotina</taxon>
        <taxon>Sordariomycetes</taxon>
        <taxon>Hypocreomycetidae</taxon>
        <taxon>Glomerellales</taxon>
        <taxon>Plectosphaerellaceae</taxon>
        <taxon>Plectosphaerella</taxon>
    </lineage>
</organism>
<dbReference type="InterPro" id="IPR001128">
    <property type="entry name" value="Cyt_P450"/>
</dbReference>
<evidence type="ECO:0000256" key="5">
    <source>
        <dbReference type="ARBA" id="ARBA00023004"/>
    </source>
</evidence>
<dbReference type="SUPFAM" id="SSF48264">
    <property type="entry name" value="Cytochrome P450"/>
    <property type="match status" value="1"/>
</dbReference>
<dbReference type="GO" id="GO:0004497">
    <property type="term" value="F:monooxygenase activity"/>
    <property type="evidence" value="ECO:0007669"/>
    <property type="project" value="UniProtKB-KW"/>
</dbReference>
<proteinExistence type="inferred from homology"/>
<dbReference type="InterPro" id="IPR002403">
    <property type="entry name" value="Cyt_P450_E_grp-IV"/>
</dbReference>
<evidence type="ECO:0000256" key="6">
    <source>
        <dbReference type="ARBA" id="ARBA00023033"/>
    </source>
</evidence>
<dbReference type="GO" id="GO:0016705">
    <property type="term" value="F:oxidoreductase activity, acting on paired donors, with incorporation or reduction of molecular oxygen"/>
    <property type="evidence" value="ECO:0007669"/>
    <property type="project" value="InterPro"/>
</dbReference>